<gene>
    <name evidence="2" type="ORF">QTN89_04980</name>
</gene>
<evidence type="ECO:0000313" key="2">
    <source>
        <dbReference type="EMBL" id="MDM4014773.1"/>
    </source>
</evidence>
<name>A0ABT7PE46_9BACT</name>
<keyword evidence="1" id="KW-0812">Transmembrane</keyword>
<dbReference type="EMBL" id="JASZZN010000003">
    <property type="protein sequence ID" value="MDM4014773.1"/>
    <property type="molecule type" value="Genomic_DNA"/>
</dbReference>
<organism evidence="2 3">
    <name type="scientific">Roseiconus lacunae</name>
    <dbReference type="NCBI Taxonomy" id="2605694"/>
    <lineage>
        <taxon>Bacteria</taxon>
        <taxon>Pseudomonadati</taxon>
        <taxon>Planctomycetota</taxon>
        <taxon>Planctomycetia</taxon>
        <taxon>Pirellulales</taxon>
        <taxon>Pirellulaceae</taxon>
        <taxon>Roseiconus</taxon>
    </lineage>
</organism>
<keyword evidence="1" id="KW-0472">Membrane</keyword>
<comment type="caution">
    <text evidence="2">The sequence shown here is derived from an EMBL/GenBank/DDBJ whole genome shotgun (WGS) entry which is preliminary data.</text>
</comment>
<proteinExistence type="predicted"/>
<evidence type="ECO:0000313" key="3">
    <source>
        <dbReference type="Proteomes" id="UP001239462"/>
    </source>
</evidence>
<keyword evidence="1" id="KW-1133">Transmembrane helix</keyword>
<dbReference type="RefSeq" id="WP_149496720.1">
    <property type="nucleotide sequence ID" value="NZ_CP141221.1"/>
</dbReference>
<dbReference type="Proteomes" id="UP001239462">
    <property type="component" value="Unassembled WGS sequence"/>
</dbReference>
<feature type="transmembrane region" description="Helical" evidence="1">
    <location>
        <begin position="33"/>
        <end position="57"/>
    </location>
</feature>
<reference evidence="2 3" key="1">
    <citation type="submission" date="2023-06" db="EMBL/GenBank/DDBJ databases">
        <title>Roseiconus lacunae JC819 isolated from Gulf of Mannar region, Tamil Nadu.</title>
        <authorList>
            <person name="Pk S."/>
            <person name="Ch S."/>
            <person name="Ch V.R."/>
        </authorList>
    </citation>
    <scope>NUCLEOTIDE SEQUENCE [LARGE SCALE GENOMIC DNA]</scope>
    <source>
        <strain evidence="2 3">JC819</strain>
    </source>
</reference>
<sequence length="81" mass="9363">MPRSRQSIESRLLVNRWNSPVGAQEFDDEGRRFAYLVLMMFSLLVLPGVLVLLYIAFNPNSFQYDITPQVDFSSWHPGKSL</sequence>
<accession>A0ABT7PE46</accession>
<protein>
    <submittedName>
        <fullName evidence="2">Uncharacterized protein</fullName>
    </submittedName>
</protein>
<evidence type="ECO:0000256" key="1">
    <source>
        <dbReference type="SAM" id="Phobius"/>
    </source>
</evidence>
<keyword evidence="3" id="KW-1185">Reference proteome</keyword>